<proteinExistence type="predicted"/>
<accession>A0A9D5CGG4</accession>
<gene>
    <name evidence="2" type="ORF">J5N97_020463</name>
</gene>
<protein>
    <submittedName>
        <fullName evidence="2">Uncharacterized protein</fullName>
    </submittedName>
</protein>
<comment type="caution">
    <text evidence="2">The sequence shown here is derived from an EMBL/GenBank/DDBJ whole genome shotgun (WGS) entry which is preliminary data.</text>
</comment>
<reference evidence="2" key="2">
    <citation type="journal article" date="2022" name="Hortic Res">
        <title>The genome of Dioscorea zingiberensis sheds light on the biosynthesis, origin and evolution of the medicinally important diosgenin saponins.</title>
        <authorList>
            <person name="Li Y."/>
            <person name="Tan C."/>
            <person name="Li Z."/>
            <person name="Guo J."/>
            <person name="Li S."/>
            <person name="Chen X."/>
            <person name="Wang C."/>
            <person name="Dai X."/>
            <person name="Yang H."/>
            <person name="Song W."/>
            <person name="Hou L."/>
            <person name="Xu J."/>
            <person name="Tong Z."/>
            <person name="Xu A."/>
            <person name="Yuan X."/>
            <person name="Wang W."/>
            <person name="Yang Q."/>
            <person name="Chen L."/>
            <person name="Sun Z."/>
            <person name="Wang K."/>
            <person name="Pan B."/>
            <person name="Chen J."/>
            <person name="Bao Y."/>
            <person name="Liu F."/>
            <person name="Qi X."/>
            <person name="Gang D.R."/>
            <person name="Wen J."/>
            <person name="Li J."/>
        </authorList>
    </citation>
    <scope>NUCLEOTIDE SEQUENCE</scope>
    <source>
        <strain evidence="2">Dzin_1.0</strain>
    </source>
</reference>
<keyword evidence="3" id="KW-1185">Reference proteome</keyword>
<evidence type="ECO:0000256" key="1">
    <source>
        <dbReference type="SAM" id="MobiDB-lite"/>
    </source>
</evidence>
<organism evidence="2 3">
    <name type="scientific">Dioscorea zingiberensis</name>
    <dbReference type="NCBI Taxonomy" id="325984"/>
    <lineage>
        <taxon>Eukaryota</taxon>
        <taxon>Viridiplantae</taxon>
        <taxon>Streptophyta</taxon>
        <taxon>Embryophyta</taxon>
        <taxon>Tracheophyta</taxon>
        <taxon>Spermatophyta</taxon>
        <taxon>Magnoliopsida</taxon>
        <taxon>Liliopsida</taxon>
        <taxon>Dioscoreales</taxon>
        <taxon>Dioscoreaceae</taxon>
        <taxon>Dioscorea</taxon>
    </lineage>
</organism>
<evidence type="ECO:0000313" key="2">
    <source>
        <dbReference type="EMBL" id="KAJ0972504.1"/>
    </source>
</evidence>
<feature type="region of interest" description="Disordered" evidence="1">
    <location>
        <begin position="139"/>
        <end position="180"/>
    </location>
</feature>
<sequence length="180" mass="20323">MDIYVESSDVRHEKKLPEVLQSHSDGENDNDSDSDNSGEGNTDDEELLVEVPFETYNSDVDEEAEKAREKVRRYVQLKKTIDGRDGEGDKEDGQHIDGEEGAHTGEAIVGRVVSHYNQFITSSELMDILRKRKRRHAAIQSQHEELSEQPSTTVECPELPTQQSRIDIATEANPALFKPM</sequence>
<name>A0A9D5CGG4_9LILI</name>
<reference evidence="2" key="1">
    <citation type="submission" date="2021-03" db="EMBL/GenBank/DDBJ databases">
        <authorList>
            <person name="Li Z."/>
            <person name="Yang C."/>
        </authorList>
    </citation>
    <scope>NUCLEOTIDE SEQUENCE</scope>
    <source>
        <strain evidence="2">Dzin_1.0</strain>
        <tissue evidence="2">Leaf</tissue>
    </source>
</reference>
<feature type="region of interest" description="Disordered" evidence="1">
    <location>
        <begin position="1"/>
        <end position="49"/>
    </location>
</feature>
<dbReference type="Proteomes" id="UP001085076">
    <property type="component" value="Miscellaneous, Linkage group lg05"/>
</dbReference>
<evidence type="ECO:0000313" key="3">
    <source>
        <dbReference type="Proteomes" id="UP001085076"/>
    </source>
</evidence>
<dbReference type="AlphaFoldDB" id="A0A9D5CGG4"/>
<feature type="compositionally biased region" description="Basic and acidic residues" evidence="1">
    <location>
        <begin position="8"/>
        <end position="17"/>
    </location>
</feature>
<feature type="compositionally biased region" description="Acidic residues" evidence="1">
    <location>
        <begin position="27"/>
        <end position="48"/>
    </location>
</feature>
<feature type="compositionally biased region" description="Polar residues" evidence="1">
    <location>
        <begin position="148"/>
        <end position="165"/>
    </location>
</feature>
<feature type="region of interest" description="Disordered" evidence="1">
    <location>
        <begin position="79"/>
        <end position="99"/>
    </location>
</feature>
<dbReference type="EMBL" id="JAGGNH010000005">
    <property type="protein sequence ID" value="KAJ0972504.1"/>
    <property type="molecule type" value="Genomic_DNA"/>
</dbReference>